<feature type="region of interest" description="Disordered" evidence="4">
    <location>
        <begin position="404"/>
        <end position="437"/>
    </location>
</feature>
<comment type="caution">
    <text evidence="6">The sequence shown here is derived from an EMBL/GenBank/DDBJ whole genome shotgun (WGS) entry which is preliminary data.</text>
</comment>
<feature type="region of interest" description="Disordered" evidence="4">
    <location>
        <begin position="101"/>
        <end position="128"/>
    </location>
</feature>
<gene>
    <name evidence="6" type="primary">degP_3</name>
    <name evidence="6" type="ORF">Poly41_18480</name>
</gene>
<dbReference type="InterPro" id="IPR036034">
    <property type="entry name" value="PDZ_sf"/>
</dbReference>
<dbReference type="InterPro" id="IPR001940">
    <property type="entry name" value="Peptidase_S1C"/>
</dbReference>
<dbReference type="EC" id="3.4.21.107" evidence="6"/>
<dbReference type="InterPro" id="IPR001478">
    <property type="entry name" value="PDZ"/>
</dbReference>
<evidence type="ECO:0000313" key="6">
    <source>
        <dbReference type="EMBL" id="TWU41013.1"/>
    </source>
</evidence>
<dbReference type="PRINTS" id="PR00834">
    <property type="entry name" value="PROTEASES2C"/>
</dbReference>
<organism evidence="6 7">
    <name type="scientific">Novipirellula artificiosorum</name>
    <dbReference type="NCBI Taxonomy" id="2528016"/>
    <lineage>
        <taxon>Bacteria</taxon>
        <taxon>Pseudomonadati</taxon>
        <taxon>Planctomycetota</taxon>
        <taxon>Planctomycetia</taxon>
        <taxon>Pirellulales</taxon>
        <taxon>Pirellulaceae</taxon>
        <taxon>Novipirellula</taxon>
    </lineage>
</organism>
<dbReference type="Proteomes" id="UP000319143">
    <property type="component" value="Unassembled WGS sequence"/>
</dbReference>
<evidence type="ECO:0000256" key="2">
    <source>
        <dbReference type="ARBA" id="ARBA00022670"/>
    </source>
</evidence>
<dbReference type="AlphaFoldDB" id="A0A5C6DUH0"/>
<evidence type="ECO:0000259" key="5">
    <source>
        <dbReference type="SMART" id="SM00228"/>
    </source>
</evidence>
<dbReference type="GO" id="GO:0004252">
    <property type="term" value="F:serine-type endopeptidase activity"/>
    <property type="evidence" value="ECO:0007669"/>
    <property type="project" value="InterPro"/>
</dbReference>
<sequence>MTGHPQSDGDTDRFLLLKRTDMNRSLPCFPPTALLLCLLPLLFVSTVARADELGAEGLDQESAQDIQAGPRALSRAFRLAARQATPSVVTVYSYGQNVESDGQQEAADADTDQPGPTPPPRENVDGDSLQLTGLGSGVIVDPSGLIITNNHVITGAKKVVVQLADETEIEASEVHGDPDSDIAIVRIEREQPFQAAGLADSDRVEIGDWVLAIGSPFRLEATVSAGIISAKNRTLVRIRRGRLLQTDAAINPGNSGGPLVDLDGKAIAISTAIATRSGGYQGIGFAIPINQAKWIADELDHHGRVRRAAIGIVLAELNPKNAKIFKLPVGLGVVAYQVIEGSAADRAGLKPLDVILEFAGERVRKPSTLQEVVERKPVGSTQEVKIYRRGEEIVLTVELATLEDPTLGGEKEAEGEEEKASEEAGTDEDEDAAALEE</sequence>
<dbReference type="Gene3D" id="2.30.42.10">
    <property type="match status" value="1"/>
</dbReference>
<dbReference type="InterPro" id="IPR009003">
    <property type="entry name" value="Peptidase_S1_PA"/>
</dbReference>
<dbReference type="Pfam" id="PF13180">
    <property type="entry name" value="PDZ_2"/>
    <property type="match status" value="1"/>
</dbReference>
<feature type="compositionally biased region" description="Acidic residues" evidence="4">
    <location>
        <begin position="413"/>
        <end position="437"/>
    </location>
</feature>
<dbReference type="SMART" id="SM00228">
    <property type="entry name" value="PDZ"/>
    <property type="match status" value="1"/>
</dbReference>
<evidence type="ECO:0000256" key="4">
    <source>
        <dbReference type="SAM" id="MobiDB-lite"/>
    </source>
</evidence>
<proteinExistence type="inferred from homology"/>
<dbReference type="Gene3D" id="2.40.10.120">
    <property type="match status" value="1"/>
</dbReference>
<dbReference type="SUPFAM" id="SSF50156">
    <property type="entry name" value="PDZ domain-like"/>
    <property type="match status" value="1"/>
</dbReference>
<keyword evidence="3 6" id="KW-0378">Hydrolase</keyword>
<comment type="similarity">
    <text evidence="1">Belongs to the peptidase S1C family.</text>
</comment>
<feature type="domain" description="PDZ" evidence="5">
    <location>
        <begin position="308"/>
        <end position="390"/>
    </location>
</feature>
<evidence type="ECO:0000256" key="3">
    <source>
        <dbReference type="ARBA" id="ARBA00022801"/>
    </source>
</evidence>
<keyword evidence="7" id="KW-1185">Reference proteome</keyword>
<dbReference type="Pfam" id="PF13365">
    <property type="entry name" value="Trypsin_2"/>
    <property type="match status" value="1"/>
</dbReference>
<keyword evidence="2 6" id="KW-0645">Protease</keyword>
<dbReference type="PANTHER" id="PTHR22939:SF129">
    <property type="entry name" value="SERINE PROTEASE HTRA2, MITOCHONDRIAL"/>
    <property type="match status" value="1"/>
</dbReference>
<evidence type="ECO:0000313" key="7">
    <source>
        <dbReference type="Proteomes" id="UP000319143"/>
    </source>
</evidence>
<protein>
    <submittedName>
        <fullName evidence="6">Periplasmic serine endoprotease DegP</fullName>
        <ecNumber evidence="6">3.4.21.107</ecNumber>
    </submittedName>
</protein>
<name>A0A5C6DUH0_9BACT</name>
<dbReference type="EMBL" id="SJPV01000002">
    <property type="protein sequence ID" value="TWU41013.1"/>
    <property type="molecule type" value="Genomic_DNA"/>
</dbReference>
<accession>A0A5C6DUH0</accession>
<dbReference type="SUPFAM" id="SSF50494">
    <property type="entry name" value="Trypsin-like serine proteases"/>
    <property type="match status" value="1"/>
</dbReference>
<dbReference type="GO" id="GO:0006508">
    <property type="term" value="P:proteolysis"/>
    <property type="evidence" value="ECO:0007669"/>
    <property type="project" value="UniProtKB-KW"/>
</dbReference>
<evidence type="ECO:0000256" key="1">
    <source>
        <dbReference type="ARBA" id="ARBA00010541"/>
    </source>
</evidence>
<reference evidence="6 7" key="1">
    <citation type="submission" date="2019-02" db="EMBL/GenBank/DDBJ databases">
        <title>Deep-cultivation of Planctomycetes and their phenomic and genomic characterization uncovers novel biology.</title>
        <authorList>
            <person name="Wiegand S."/>
            <person name="Jogler M."/>
            <person name="Boedeker C."/>
            <person name="Pinto D."/>
            <person name="Vollmers J."/>
            <person name="Rivas-Marin E."/>
            <person name="Kohn T."/>
            <person name="Peeters S.H."/>
            <person name="Heuer A."/>
            <person name="Rast P."/>
            <person name="Oberbeckmann S."/>
            <person name="Bunk B."/>
            <person name="Jeske O."/>
            <person name="Meyerdierks A."/>
            <person name="Storesund J.E."/>
            <person name="Kallscheuer N."/>
            <person name="Luecker S."/>
            <person name="Lage O.M."/>
            <person name="Pohl T."/>
            <person name="Merkel B.J."/>
            <person name="Hornburger P."/>
            <person name="Mueller R.-W."/>
            <person name="Bruemmer F."/>
            <person name="Labrenz M."/>
            <person name="Spormann A.M."/>
            <person name="Op Den Camp H."/>
            <person name="Overmann J."/>
            <person name="Amann R."/>
            <person name="Jetten M.S.M."/>
            <person name="Mascher T."/>
            <person name="Medema M.H."/>
            <person name="Devos D.P."/>
            <person name="Kaster A.-K."/>
            <person name="Ovreas L."/>
            <person name="Rohde M."/>
            <person name="Galperin M.Y."/>
            <person name="Jogler C."/>
        </authorList>
    </citation>
    <scope>NUCLEOTIDE SEQUENCE [LARGE SCALE GENOMIC DNA]</scope>
    <source>
        <strain evidence="6 7">Poly41</strain>
    </source>
</reference>
<dbReference type="PANTHER" id="PTHR22939">
    <property type="entry name" value="SERINE PROTEASE FAMILY S1C HTRA-RELATED"/>
    <property type="match status" value="1"/>
</dbReference>